<evidence type="ECO:0000256" key="9">
    <source>
        <dbReference type="ARBA" id="ARBA00022679"/>
    </source>
</evidence>
<dbReference type="GO" id="GO:0009881">
    <property type="term" value="F:photoreceptor activity"/>
    <property type="evidence" value="ECO:0007669"/>
    <property type="project" value="UniProtKB-KW"/>
</dbReference>
<evidence type="ECO:0000256" key="15">
    <source>
        <dbReference type="ARBA" id="ARBA00023026"/>
    </source>
</evidence>
<feature type="region of interest" description="Disordered" evidence="17">
    <location>
        <begin position="703"/>
        <end position="724"/>
    </location>
</feature>
<comment type="catalytic activity">
    <reaction evidence="1">
        <text>ATP + protein L-histidine = ADP + protein N-phospho-L-histidine.</text>
        <dbReference type="EC" id="2.7.13.3"/>
    </reaction>
</comment>
<dbReference type="FunFam" id="3.30.450.20:FF:000099">
    <property type="entry name" value="Sensory box sensor histidine kinase"/>
    <property type="match status" value="1"/>
</dbReference>
<evidence type="ECO:0000256" key="1">
    <source>
        <dbReference type="ARBA" id="ARBA00000085"/>
    </source>
</evidence>
<dbReference type="InterPro" id="IPR036890">
    <property type="entry name" value="HATPase_C_sf"/>
</dbReference>
<dbReference type="GO" id="GO:0004673">
    <property type="term" value="F:protein histidine kinase activity"/>
    <property type="evidence" value="ECO:0007669"/>
    <property type="project" value="UniProtKB-EC"/>
</dbReference>
<gene>
    <name evidence="20" type="ORF">F0L46_23020</name>
</gene>
<evidence type="ECO:0000313" key="21">
    <source>
        <dbReference type="Proteomes" id="UP000323142"/>
    </source>
</evidence>
<keyword evidence="6" id="KW-0716">Sensory transduction</keyword>
<dbReference type="CDD" id="cd00130">
    <property type="entry name" value="PAS"/>
    <property type="match status" value="3"/>
</dbReference>
<proteinExistence type="predicted"/>
<dbReference type="InterPro" id="IPR013656">
    <property type="entry name" value="PAS_4"/>
</dbReference>
<reference evidence="20 21" key="2">
    <citation type="submission" date="2019-09" db="EMBL/GenBank/DDBJ databases">
        <authorList>
            <person name="Jin C."/>
        </authorList>
    </citation>
    <scope>NUCLEOTIDE SEQUENCE [LARGE SCALE GENOMIC DNA]</scope>
    <source>
        <strain evidence="20 21">BN140002</strain>
    </source>
</reference>
<evidence type="ECO:0000256" key="13">
    <source>
        <dbReference type="ARBA" id="ARBA00022840"/>
    </source>
</evidence>
<evidence type="ECO:0000256" key="7">
    <source>
        <dbReference type="ARBA" id="ARBA00022630"/>
    </source>
</evidence>
<keyword evidence="5" id="KW-0597">Phosphoprotein</keyword>
<organism evidence="20 21">
    <name type="scientific">Salinarimonas soli</name>
    <dbReference type="NCBI Taxonomy" id="1638099"/>
    <lineage>
        <taxon>Bacteria</taxon>
        <taxon>Pseudomonadati</taxon>
        <taxon>Pseudomonadota</taxon>
        <taxon>Alphaproteobacteria</taxon>
        <taxon>Hyphomicrobiales</taxon>
        <taxon>Salinarimonadaceae</taxon>
        <taxon>Salinarimonas</taxon>
    </lineage>
</organism>
<keyword evidence="14" id="KW-0157">Chromophore</keyword>
<keyword evidence="9" id="KW-0808">Transferase</keyword>
<name>A0A5B2V702_9HYPH</name>
<evidence type="ECO:0000256" key="6">
    <source>
        <dbReference type="ARBA" id="ARBA00022606"/>
    </source>
</evidence>
<evidence type="ECO:0000256" key="5">
    <source>
        <dbReference type="ARBA" id="ARBA00022553"/>
    </source>
</evidence>
<dbReference type="Pfam" id="PF08448">
    <property type="entry name" value="PAS_4"/>
    <property type="match status" value="1"/>
</dbReference>
<evidence type="ECO:0000256" key="3">
    <source>
        <dbReference type="ARBA" id="ARBA00021740"/>
    </source>
</evidence>
<feature type="domain" description="PAS" evidence="18">
    <location>
        <begin position="23"/>
        <end position="91"/>
    </location>
</feature>
<accession>A0A5B2V702</accession>
<dbReference type="GO" id="GO:0006355">
    <property type="term" value="P:regulation of DNA-templated transcription"/>
    <property type="evidence" value="ECO:0007669"/>
    <property type="project" value="InterPro"/>
</dbReference>
<reference evidence="20 21" key="1">
    <citation type="submission" date="2019-09" db="EMBL/GenBank/DDBJ databases">
        <title>Salinarimonas rosea gen. nov., sp. nov., a new member of the a-2 subgroup of the Proteobacteria.</title>
        <authorList>
            <person name="Liu J."/>
        </authorList>
    </citation>
    <scope>NUCLEOTIDE SEQUENCE [LARGE SCALE GENOMIC DNA]</scope>
    <source>
        <strain evidence="20 21">BN140002</strain>
    </source>
</reference>
<evidence type="ECO:0000313" key="20">
    <source>
        <dbReference type="EMBL" id="KAA2234744.1"/>
    </source>
</evidence>
<dbReference type="Pfam" id="PF08447">
    <property type="entry name" value="PAS_3"/>
    <property type="match status" value="1"/>
</dbReference>
<dbReference type="SUPFAM" id="SSF55785">
    <property type="entry name" value="PYP-like sensor domain (PAS domain)"/>
    <property type="match status" value="4"/>
</dbReference>
<dbReference type="PROSITE" id="PS50112">
    <property type="entry name" value="PAS"/>
    <property type="match status" value="3"/>
</dbReference>
<dbReference type="Gene3D" id="3.30.450.20">
    <property type="entry name" value="PAS domain"/>
    <property type="match status" value="4"/>
</dbReference>
<evidence type="ECO:0000259" key="19">
    <source>
        <dbReference type="PROSITE" id="PS50113"/>
    </source>
</evidence>
<keyword evidence="13" id="KW-0067">ATP-binding</keyword>
<keyword evidence="7" id="KW-0285">Flavoprotein</keyword>
<feature type="domain" description="PAS" evidence="18">
    <location>
        <begin position="273"/>
        <end position="318"/>
    </location>
</feature>
<evidence type="ECO:0000256" key="16">
    <source>
        <dbReference type="ARBA" id="ARBA00023170"/>
    </source>
</evidence>
<dbReference type="InterPro" id="IPR035965">
    <property type="entry name" value="PAS-like_dom_sf"/>
</dbReference>
<feature type="domain" description="PAC" evidence="19">
    <location>
        <begin position="463"/>
        <end position="515"/>
    </location>
</feature>
<dbReference type="Pfam" id="PF00989">
    <property type="entry name" value="PAS"/>
    <property type="match status" value="1"/>
</dbReference>
<dbReference type="PANTHER" id="PTHR41523:SF8">
    <property type="entry name" value="ETHYLENE RESPONSE SENSOR PROTEIN"/>
    <property type="match status" value="1"/>
</dbReference>
<keyword evidence="16" id="KW-0675">Receptor</keyword>
<evidence type="ECO:0000259" key="18">
    <source>
        <dbReference type="PROSITE" id="PS50112"/>
    </source>
</evidence>
<feature type="domain" description="PAC" evidence="19">
    <location>
        <begin position="95"/>
        <end position="146"/>
    </location>
</feature>
<dbReference type="InterPro" id="IPR000014">
    <property type="entry name" value="PAS"/>
</dbReference>
<evidence type="ECO:0000256" key="17">
    <source>
        <dbReference type="SAM" id="MobiDB-lite"/>
    </source>
</evidence>
<dbReference type="NCBIfam" id="TIGR00229">
    <property type="entry name" value="sensory_box"/>
    <property type="match status" value="4"/>
</dbReference>
<evidence type="ECO:0000256" key="11">
    <source>
        <dbReference type="ARBA" id="ARBA00022741"/>
    </source>
</evidence>
<dbReference type="InterPro" id="IPR000700">
    <property type="entry name" value="PAS-assoc_C"/>
</dbReference>
<sequence>MIVTAPLGPSFPLTPCADVAELIAENAADAIFVMDAEGRITFANPAAERIFGWPRGEMVGQVLHDLLHHHHPDGRPYPRHECPVAQAYRTGETLAGHEDVFFRKDGSAVSVSCSNAPLVGSGTVIGSILTVQDVSERKRAEIALRESEAFLRSVLNSSPDCVKVVDLDGHLVFMNGPGLCVMEIDDFSCIQNKAWADLWPVEAGERINLAVAEARQGRTTRFSAFCPTAKGTPRWWEVAVSPVMGAEGQVVSVLSVSRDVTEKKRQEDALEAALARNADILESINDYYYALDPEWRFTAVNRKVEERTGKCRNEIIGRLLWDVFPKAAPAAAYGDQPGPADERRVLNREVFSSELGIWVEATVYRDHRGTEVYFRDISKRKAIEQALIDREARFRTLAEAIPQLVWSARPDGSCDYLNPRWVEFTGVPEEHHHGLRWLEVVHPEDRPRTAKAWENFIAGRSAYDVDYRLRSRMGVYRWFQARAVIQHDQDGRATRIFGTSTDITDKKDVEEQQLLMARELHHRVKNTLATVQAVISATARKATTTDEFYQAVTDRIVSLSRTHTLLVNNEWGGATVTDIFRSELAPYNDESSSRIILDGPPVQLSSELALALGMAAHELTTNAAKYGALSLPDGCIQVRWSVVREQDAWLTLEWVEQDGPPVEEPTRKGFGSVLLERVLGRQVSGEVKVEFAPDGLRVRVRAPLTSSHEPSEPDTVVPDASWSQ</sequence>
<dbReference type="SMART" id="SM00911">
    <property type="entry name" value="HWE_HK"/>
    <property type="match status" value="1"/>
</dbReference>
<dbReference type="Pfam" id="PF13426">
    <property type="entry name" value="PAS_9"/>
    <property type="match status" value="1"/>
</dbReference>
<dbReference type="EMBL" id="VUOA01000044">
    <property type="protein sequence ID" value="KAA2234744.1"/>
    <property type="molecule type" value="Genomic_DNA"/>
</dbReference>
<dbReference type="Gene3D" id="3.30.565.10">
    <property type="entry name" value="Histidine kinase-like ATPase, C-terminal domain"/>
    <property type="match status" value="1"/>
</dbReference>
<dbReference type="PANTHER" id="PTHR41523">
    <property type="entry name" value="TWO-COMPONENT SYSTEM SENSOR PROTEIN"/>
    <property type="match status" value="1"/>
</dbReference>
<evidence type="ECO:0000256" key="10">
    <source>
        <dbReference type="ARBA" id="ARBA00022737"/>
    </source>
</evidence>
<evidence type="ECO:0000256" key="14">
    <source>
        <dbReference type="ARBA" id="ARBA00022991"/>
    </source>
</evidence>
<dbReference type="InterPro" id="IPR011102">
    <property type="entry name" value="Sig_transdc_His_kinase_HWE"/>
</dbReference>
<keyword evidence="21" id="KW-1185">Reference proteome</keyword>
<dbReference type="GO" id="GO:0005524">
    <property type="term" value="F:ATP binding"/>
    <property type="evidence" value="ECO:0007669"/>
    <property type="project" value="UniProtKB-KW"/>
</dbReference>
<dbReference type="Pfam" id="PF07536">
    <property type="entry name" value="HWE_HK"/>
    <property type="match status" value="1"/>
</dbReference>
<dbReference type="SMART" id="SM00086">
    <property type="entry name" value="PAC"/>
    <property type="match status" value="3"/>
</dbReference>
<keyword evidence="4" id="KW-0600">Photoreceptor protein</keyword>
<comment type="caution">
    <text evidence="20">The sequence shown here is derived from an EMBL/GenBank/DDBJ whole genome shotgun (WGS) entry which is preliminary data.</text>
</comment>
<dbReference type="Proteomes" id="UP000323142">
    <property type="component" value="Unassembled WGS sequence"/>
</dbReference>
<evidence type="ECO:0000256" key="4">
    <source>
        <dbReference type="ARBA" id="ARBA00022543"/>
    </source>
</evidence>
<dbReference type="OrthoDB" id="341208at2"/>
<evidence type="ECO:0000256" key="12">
    <source>
        <dbReference type="ARBA" id="ARBA00022777"/>
    </source>
</evidence>
<dbReference type="RefSeq" id="WP_149821957.1">
    <property type="nucleotide sequence ID" value="NZ_VUOA01000044.1"/>
</dbReference>
<dbReference type="SMART" id="SM00091">
    <property type="entry name" value="PAS"/>
    <property type="match status" value="4"/>
</dbReference>
<dbReference type="AlphaFoldDB" id="A0A5B2V702"/>
<dbReference type="PROSITE" id="PS50113">
    <property type="entry name" value="PAC"/>
    <property type="match status" value="3"/>
</dbReference>
<feature type="domain" description="PAS" evidence="18">
    <location>
        <begin position="390"/>
        <end position="460"/>
    </location>
</feature>
<feature type="domain" description="PAC" evidence="19">
    <location>
        <begin position="218"/>
        <end position="272"/>
    </location>
</feature>
<evidence type="ECO:0000256" key="2">
    <source>
        <dbReference type="ARBA" id="ARBA00012438"/>
    </source>
</evidence>
<keyword evidence="11" id="KW-0547">Nucleotide-binding</keyword>
<dbReference type="EC" id="2.7.13.3" evidence="2"/>
<keyword evidence="15" id="KW-0843">Virulence</keyword>
<keyword evidence="12" id="KW-0418">Kinase</keyword>
<protein>
    <recommendedName>
        <fullName evidence="3">Blue-light-activated histidine kinase</fullName>
        <ecNumber evidence="2">2.7.13.3</ecNumber>
    </recommendedName>
</protein>
<evidence type="ECO:0000256" key="8">
    <source>
        <dbReference type="ARBA" id="ARBA00022643"/>
    </source>
</evidence>
<keyword evidence="10" id="KW-0677">Repeat</keyword>
<keyword evidence="8" id="KW-0288">FMN</keyword>
<dbReference type="InterPro" id="IPR013767">
    <property type="entry name" value="PAS_fold"/>
</dbReference>
<dbReference type="InterPro" id="IPR013655">
    <property type="entry name" value="PAS_fold_3"/>
</dbReference>
<dbReference type="InterPro" id="IPR001610">
    <property type="entry name" value="PAC"/>
</dbReference>